<evidence type="ECO:0000313" key="2">
    <source>
        <dbReference type="EMBL" id="QDL53451.1"/>
    </source>
</evidence>
<dbReference type="AlphaFoldDB" id="A0A515ELB9"/>
<accession>A0A515ELB9</accession>
<protein>
    <recommendedName>
        <fullName evidence="4">DUF2946 domain-containing protein</fullName>
    </recommendedName>
</protein>
<dbReference type="KEGG" id="rhg:EXZ61_04250"/>
<feature type="chain" id="PRO_5021946292" description="DUF2946 domain-containing protein" evidence="1">
    <location>
        <begin position="20"/>
        <end position="140"/>
    </location>
</feature>
<name>A0A515ELB9_9BURK</name>
<keyword evidence="1" id="KW-0732">Signal</keyword>
<evidence type="ECO:0000256" key="1">
    <source>
        <dbReference type="SAM" id="SignalP"/>
    </source>
</evidence>
<keyword evidence="3" id="KW-1185">Reference proteome</keyword>
<reference evidence="3" key="1">
    <citation type="submission" date="2019-02" db="EMBL/GenBank/DDBJ databases">
        <title>Complete genome sequence of Rhodoferax sp. Gr-4.</title>
        <authorList>
            <person name="Jin L."/>
        </authorList>
    </citation>
    <scope>NUCLEOTIDE SEQUENCE [LARGE SCALE GENOMIC DNA]</scope>
    <source>
        <strain evidence="3">Gr-4</strain>
    </source>
</reference>
<reference evidence="3" key="2">
    <citation type="journal article" date="2020" name="Int. J. Syst. Evol. Microbiol.">
        <title>Genomic insights into a novel species Rhodoferax aquaticus sp. nov., isolated from freshwater.</title>
        <authorList>
            <person name="Li T."/>
            <person name="Zhuo Y."/>
            <person name="Jin C.Z."/>
            <person name="Wu X."/>
            <person name="Ko S.R."/>
            <person name="Jin F.J."/>
            <person name="Ahn C.Y."/>
            <person name="Oh H.M."/>
            <person name="Lee H.G."/>
            <person name="Jin L."/>
        </authorList>
    </citation>
    <scope>NUCLEOTIDE SEQUENCE [LARGE SCALE GENOMIC DNA]</scope>
    <source>
        <strain evidence="3">Gr-4</strain>
    </source>
</reference>
<proteinExistence type="predicted"/>
<evidence type="ECO:0000313" key="3">
    <source>
        <dbReference type="Proteomes" id="UP000317365"/>
    </source>
</evidence>
<organism evidence="2 3">
    <name type="scientific">Rhodoferax aquaticus</name>
    <dbReference type="NCBI Taxonomy" id="2527691"/>
    <lineage>
        <taxon>Bacteria</taxon>
        <taxon>Pseudomonadati</taxon>
        <taxon>Pseudomonadota</taxon>
        <taxon>Betaproteobacteria</taxon>
        <taxon>Burkholderiales</taxon>
        <taxon>Comamonadaceae</taxon>
        <taxon>Rhodoferax</taxon>
    </lineage>
</organism>
<dbReference type="Proteomes" id="UP000317365">
    <property type="component" value="Chromosome"/>
</dbReference>
<sequence>MRLALLIVMMVLLPLRALAADLMALDMATSQAHTTKIVATPALSTGASSHFSSQSVDAAHHDCVDQSAPALVQSAEQADASSGDTTHCGTCSSCQVCHSLALGTAAVLAPVVAFGHSAPQSTYWALHSVTAAPSLKPPIS</sequence>
<dbReference type="EMBL" id="CP036282">
    <property type="protein sequence ID" value="QDL53451.1"/>
    <property type="molecule type" value="Genomic_DNA"/>
</dbReference>
<gene>
    <name evidence="2" type="ORF">EXZ61_04250</name>
</gene>
<evidence type="ECO:0008006" key="4">
    <source>
        <dbReference type="Google" id="ProtNLM"/>
    </source>
</evidence>
<feature type="signal peptide" evidence="1">
    <location>
        <begin position="1"/>
        <end position="19"/>
    </location>
</feature>